<evidence type="ECO:0000313" key="24">
    <source>
        <dbReference type="Proteomes" id="UP000594632"/>
    </source>
</evidence>
<evidence type="ECO:0000313" key="8">
    <source>
        <dbReference type="EMBL" id="AZF79414.1"/>
    </source>
</evidence>
<evidence type="ECO:0000313" key="10">
    <source>
        <dbReference type="EMBL" id="AZF84600.1"/>
    </source>
</evidence>
<protein>
    <submittedName>
        <fullName evidence="2">Uncharacterized protein</fullName>
    </submittedName>
</protein>
<evidence type="ECO:0000313" key="23">
    <source>
        <dbReference type="Proteomes" id="UP000282269"/>
    </source>
</evidence>
<dbReference type="GeneID" id="44130245"/>
<proteinExistence type="predicted"/>
<dbReference type="EMBL" id="CP033237">
    <property type="protein sequence ID" value="AZF74184.1"/>
    <property type="molecule type" value="Genomic_DNA"/>
</dbReference>
<dbReference type="EMBL" id="CP033235">
    <property type="protein sequence ID" value="AZF68944.1"/>
    <property type="molecule type" value="Genomic_DNA"/>
</dbReference>
<evidence type="ECO:0000313" key="18">
    <source>
        <dbReference type="Proteomes" id="UP000269431"/>
    </source>
</evidence>
<dbReference type="Proteomes" id="UP000269431">
    <property type="component" value="Chromosome"/>
</dbReference>
<name>A0A0E3GVE1_SACSO</name>
<evidence type="ECO:0000313" key="20">
    <source>
        <dbReference type="Proteomes" id="UP000273443"/>
    </source>
</evidence>
<evidence type="ECO:0000313" key="2">
    <source>
        <dbReference type="EMBL" id="AKA77161.1"/>
    </source>
</evidence>
<dbReference type="GeneID" id="1454404"/>
<evidence type="ECO:0000313" key="3">
    <source>
        <dbReference type="EMBL" id="AKA79854.1"/>
    </source>
</evidence>
<evidence type="ECO:0000313" key="14">
    <source>
        <dbReference type="Proteomes" id="UP000033085"/>
    </source>
</evidence>
<dbReference type="OMA" id="RECISWA"/>
<reference evidence="2" key="5">
    <citation type="submission" date="2018-10" db="EMBL/GenBank/DDBJ databases">
        <authorList>
            <person name="McCarthy S."/>
            <person name="Gradnigo J."/>
            <person name="Johnson T."/>
            <person name="Payne S."/>
            <person name="Lipzen A."/>
            <person name="Schackwitz W."/>
            <person name="Martin J."/>
            <person name="Moriyama E."/>
            <person name="Blum P."/>
        </authorList>
    </citation>
    <scope>NUCLEOTIDE SEQUENCE</scope>
    <source>
        <strain evidence="1">SARC-B</strain>
        <strain evidence="2">SARC-C</strain>
        <strain evidence="3">SULA</strain>
    </source>
</reference>
<dbReference type="AlphaFoldDB" id="A0A0E3GVE1"/>
<evidence type="ECO:0000313" key="1">
    <source>
        <dbReference type="EMBL" id="AKA74466.1"/>
    </source>
</evidence>
<evidence type="ECO:0000313" key="16">
    <source>
        <dbReference type="Proteomes" id="UP000076770"/>
    </source>
</evidence>
<reference evidence="11 24" key="6">
    <citation type="journal article" date="2020" name="Nat. Commun.">
        <title>The structures of two archaeal type IV pili illuminate evolutionary relationships.</title>
        <authorList>
            <person name="Wang F."/>
            <person name="Baquero D.P."/>
            <person name="Su Z."/>
            <person name="Beltran L.C."/>
            <person name="Prangishvili D."/>
            <person name="Krupovic M."/>
            <person name="Egelman E.H."/>
        </authorList>
    </citation>
    <scope>NUCLEOTIDE SEQUENCE [LARGE SCALE GENOMIC DNA]</scope>
    <source>
        <strain evidence="11 24">POZ149</strain>
    </source>
</reference>
<dbReference type="EMBL" id="CP033236">
    <property type="protein sequence ID" value="AZF71564.1"/>
    <property type="molecule type" value="Genomic_DNA"/>
</dbReference>
<dbReference type="EMBL" id="CP033239">
    <property type="protein sequence ID" value="AZF79414.1"/>
    <property type="molecule type" value="Genomic_DNA"/>
</dbReference>
<dbReference type="KEGG" id="ssoa:SULA_2300"/>
<evidence type="ECO:0000313" key="5">
    <source>
        <dbReference type="EMBL" id="AZF71564.1"/>
    </source>
</evidence>
<accession>A0A0E3GVE1</accession>
<dbReference type="Proteomes" id="UP000275843">
    <property type="component" value="Chromosome"/>
</dbReference>
<evidence type="ECO:0000313" key="6">
    <source>
        <dbReference type="EMBL" id="AZF74184.1"/>
    </source>
</evidence>
<sequence>MRRIFKAEQIEEMLSNRNKVFIGGLPFSGKTTLINKFYNKHKNEEIQFIELPKKFNSTDELNEWKNKIKGIRRGIIEGRTYIIELLLGKVSIATTPSLQSPYLDFRGNAVSMRSIDAIKRIYKNGIKDDKVVSKILMYSTITTPNYFTIIPKLVNEGIELYKQGKLDKVLEIVLGVKRLYSSFPKIDINGEDSITYALGSVLPRNIDFKTAWSELSETWKELVYYRLDSALRLLPGSAEKIIGQKDIKPLGDKVEVVDIEPFFVDLVEWGKSIILDGNNLCIVGPLRSAKSSLANYIYSMVNSKDVSLLDYNNYDLLSLDKKIKSENKKYIAVLTDDIFYSIPVECKVIESRSYIKDFIDYLYLKNNVRRVKGANPNVPIHYYYLYKLKYNMSDEQIYNEYKSDMNKYITNTIFGNNKELINNYLSLLILGKKYLLLPVKVSEIVLNSLNKQIDKTFINWFSVFDFTDYDVDANEEMEKAVYEALYKVREELIRVVKENRFEEDLLKVYFDAISRYPTDNDTRIDEFIKTGYGHYSPIVYLLLYNPDIIEEFNWDLGERVNQACSSLKSLEDIIWKGITSSKDIVDKLLEEVMNFAEYKPSNYASIYEILSSENVNIECLRKAFNILKWYISTLDDRLVFLKFENKLYNVILKTKDDKLINYYLKMSFKGTTRSAIYINPEHISKIAEISDNARLEALPLVILNKAINDEKEIDKIIDPIETYAALLAIMRLEIDAIAEGKIETIIKYYRYLDELYDKFVKKDVRKIDEKVLFTLYDIAFDLNVNEKREILDFLAEEKEFVDSGYGLIMFYYYKVKDNLKEVLDYITTLIEPYYNLLIKIRRMYNDEDVYELFEAYKIKLAKTLITSRYDYKLVLQDIIDLLSKANISDRALKRRILGAYYISKFLLYGEAKKIKVRGPEEILYRVALALTGNEEMKKEFYKTVENMEINDKLIVENLDYTLENLASNDYLIPILEIYFYLKGDNEKLSKVMKYVEKELLGVPTFILHKLFNEINVKGNRNKYIASLILFI</sequence>
<evidence type="ECO:0000313" key="19">
    <source>
        <dbReference type="Proteomes" id="UP000273194"/>
    </source>
</evidence>
<dbReference type="EMBL" id="LT549890">
    <property type="protein sequence ID" value="SAI85061.1"/>
    <property type="molecule type" value="Genomic_DNA"/>
</dbReference>
<dbReference type="RefSeq" id="WP_009991620.1">
    <property type="nucleotide sequence ID" value="NZ_CP011055.2"/>
</dbReference>
<dbReference type="EMBL" id="CP033238">
    <property type="protein sequence ID" value="AZF76807.1"/>
    <property type="molecule type" value="Genomic_DNA"/>
</dbReference>
<evidence type="ECO:0000313" key="4">
    <source>
        <dbReference type="EMBL" id="AZF68944.1"/>
    </source>
</evidence>
<dbReference type="Proteomes" id="UP000267993">
    <property type="component" value="Chromosome"/>
</dbReference>
<evidence type="ECO:0000313" key="9">
    <source>
        <dbReference type="EMBL" id="AZF82018.1"/>
    </source>
</evidence>
<evidence type="ECO:0000313" key="22">
    <source>
        <dbReference type="Proteomes" id="UP000278715"/>
    </source>
</evidence>
<dbReference type="Proteomes" id="UP000282269">
    <property type="component" value="Chromosome"/>
</dbReference>
<dbReference type="PATRIC" id="fig|2287.6.peg.2382"/>
<evidence type="ECO:0000313" key="15">
    <source>
        <dbReference type="Proteomes" id="UP000033106"/>
    </source>
</evidence>
<evidence type="ECO:0000313" key="13">
    <source>
        <dbReference type="Proteomes" id="UP000033057"/>
    </source>
</evidence>
<gene>
    <name evidence="11" type="ORF">HFC64_02375</name>
    <name evidence="12" type="ORF">SSOP1_1507</name>
    <name evidence="3" type="ORF">SULA_2300</name>
    <name evidence="1" type="ORF">SULB_2301</name>
    <name evidence="2" type="ORF">SULC_2298</name>
    <name evidence="4" type="ORF">SULG_11625</name>
    <name evidence="5" type="ORF">SULH_11625</name>
    <name evidence="6" type="ORF">SULI_11625</name>
    <name evidence="7" type="ORF">SULM_11615</name>
    <name evidence="8" type="ORF">SULN_11615</name>
    <name evidence="9" type="ORF">SULO_11625</name>
    <name evidence="10" type="ORF">SULZ_11615</name>
</gene>
<dbReference type="Proteomes" id="UP000076770">
    <property type="component" value="Chromosome i"/>
</dbReference>
<dbReference type="EMBL" id="CP011056">
    <property type="protein sequence ID" value="AKA77161.1"/>
    <property type="molecule type" value="Genomic_DNA"/>
</dbReference>
<dbReference type="Proteomes" id="UP000278715">
    <property type="component" value="Chromosome"/>
</dbReference>
<dbReference type="EMBL" id="CP033240">
    <property type="protein sequence ID" value="AZF82018.1"/>
    <property type="molecule type" value="Genomic_DNA"/>
</dbReference>
<dbReference type="EMBL" id="CP011055">
    <property type="protein sequence ID" value="AKA74466.1"/>
    <property type="molecule type" value="Genomic_DNA"/>
</dbReference>
<dbReference type="Proteomes" id="UP000033085">
    <property type="component" value="Chromosome"/>
</dbReference>
<reference evidence="16" key="3">
    <citation type="submission" date="2016-04" db="EMBL/GenBank/DDBJ databases">
        <authorList>
            <person name="Shah S.A."/>
            <person name="Garrett R.A."/>
        </authorList>
    </citation>
    <scope>NUCLEOTIDE SEQUENCE [LARGE SCALE GENOMIC DNA]</scope>
    <source>
        <strain evidence="16">ATCC 35091 / DSM 1616 / JCM 8930 / NBRC 15331 / P1</strain>
    </source>
</reference>
<organism evidence="2 13">
    <name type="scientific">Saccharolobus solfataricus</name>
    <name type="common">Sulfolobus solfataricus</name>
    <dbReference type="NCBI Taxonomy" id="2287"/>
    <lineage>
        <taxon>Archaea</taxon>
        <taxon>Thermoproteota</taxon>
        <taxon>Thermoprotei</taxon>
        <taxon>Sulfolobales</taxon>
        <taxon>Sulfolobaceae</taxon>
        <taxon>Saccharolobus</taxon>
    </lineage>
</organism>
<dbReference type="Proteomes" id="UP000594632">
    <property type="component" value="Chromosome"/>
</dbReference>
<dbReference type="Proteomes" id="UP000033106">
    <property type="component" value="Chromosome"/>
</dbReference>
<evidence type="ECO:0000313" key="7">
    <source>
        <dbReference type="EMBL" id="AZF76807.1"/>
    </source>
</evidence>
<evidence type="ECO:0000313" key="21">
    <source>
        <dbReference type="Proteomes" id="UP000275843"/>
    </source>
</evidence>
<reference evidence="13 14" key="1">
    <citation type="journal article" date="2015" name="Genome Announc.">
        <title>Complete Genome Sequence of Sulfolobus solfataricus Strain 98/2 and Evolved Derivatives.</title>
        <authorList>
            <person name="McCarthy S."/>
            <person name="Gradnigo J."/>
            <person name="Johnson T."/>
            <person name="Payne S."/>
            <person name="Lipzen A."/>
            <person name="Martin J."/>
            <person name="Schackwitz W."/>
            <person name="Moriyama E."/>
            <person name="Blum P."/>
        </authorList>
    </citation>
    <scope>NUCLEOTIDE SEQUENCE [LARGE SCALE GENOMIC DNA]</scope>
    <source>
        <strain evidence="13">98/2 SULC</strain>
        <strain evidence="1">SARC-B</strain>
        <strain evidence="2">SARC-C</strain>
        <strain evidence="3 15">SULA</strain>
        <strain evidence="14">SULB</strain>
    </source>
</reference>
<dbReference type="OrthoDB" id="43798at2157"/>
<reference evidence="12" key="2">
    <citation type="submission" date="2016-04" db="EMBL/GenBank/DDBJ databases">
        <authorList>
            <person name="Evans L.H."/>
            <person name="Alamgir A."/>
            <person name="Owens N."/>
            <person name="Weber N.D."/>
            <person name="Virtaneva K."/>
            <person name="Barbian K."/>
            <person name="Babar A."/>
            <person name="Rosenke K."/>
        </authorList>
    </citation>
    <scope>NUCLEOTIDE SEQUENCE</scope>
    <source>
        <strain evidence="12">P1</strain>
    </source>
</reference>
<dbReference type="EMBL" id="CP011057">
    <property type="protein sequence ID" value="AKA79854.1"/>
    <property type="molecule type" value="Genomic_DNA"/>
</dbReference>
<dbReference type="Proteomes" id="UP000273443">
    <property type="component" value="Chromosome"/>
</dbReference>
<reference evidence="17 18" key="4">
    <citation type="journal article" date="2018" name="Proc. Natl. Acad. Sci. U.S.A.">
        <title>Nonmutational mechanism of inheritance in the Archaeon Sulfolobus solfataricus.</title>
        <authorList>
            <person name="Payne S."/>
            <person name="McCarthy S."/>
            <person name="Johnson T."/>
            <person name="North E."/>
            <person name="Blum P."/>
        </authorList>
    </citation>
    <scope>NUCLEOTIDE SEQUENCE [LARGE SCALE GENOMIC DNA]</scope>
    <source>
        <strain evidence="5 17">SARC-H</strain>
        <strain evidence="6 21">SARC-I</strain>
        <strain evidence="8 22">SARC-N</strain>
        <strain evidence="9 23">SARC-O</strain>
        <strain evidence="10 18">SUL120</strain>
        <strain evidence="4 19">SULG</strain>
        <strain evidence="7 20">SULM</strain>
    </source>
</reference>
<dbReference type="KEGG" id="ssof:SULC_2298"/>
<dbReference type="EMBL" id="CP050869">
    <property type="protein sequence ID" value="QPG48942.1"/>
    <property type="molecule type" value="Genomic_DNA"/>
</dbReference>
<dbReference type="KEGG" id="ssol:SULB_2301"/>
<evidence type="ECO:0000313" key="11">
    <source>
        <dbReference type="EMBL" id="QPG48942.1"/>
    </source>
</evidence>
<evidence type="ECO:0000313" key="12">
    <source>
        <dbReference type="EMBL" id="SAI85061.1"/>
    </source>
</evidence>
<evidence type="ECO:0000313" key="17">
    <source>
        <dbReference type="Proteomes" id="UP000267993"/>
    </source>
</evidence>
<dbReference type="Proteomes" id="UP000273194">
    <property type="component" value="Chromosome"/>
</dbReference>
<dbReference type="Proteomes" id="UP000033057">
    <property type="component" value="Chromosome"/>
</dbReference>
<dbReference type="EMBL" id="CP033241">
    <property type="protein sequence ID" value="AZF84600.1"/>
    <property type="molecule type" value="Genomic_DNA"/>
</dbReference>